<keyword evidence="3" id="KW-1185">Reference proteome</keyword>
<gene>
    <name evidence="2" type="ORF">PHLGIDRAFT_130503</name>
</gene>
<protein>
    <submittedName>
        <fullName evidence="2">Uncharacterized protein</fullName>
    </submittedName>
</protein>
<dbReference type="HOGENOM" id="CLU_2612577_0_0_1"/>
<evidence type="ECO:0000313" key="2">
    <source>
        <dbReference type="EMBL" id="KIP02855.1"/>
    </source>
</evidence>
<dbReference type="AlphaFoldDB" id="A0A0C3S4A5"/>
<sequence>MLTSTIVALAALTAISPALAVPVSPYVLRRGSSDASGAITLPSILACPIIARAGFSSSACPTEHLADPLPHILGTRAGS</sequence>
<evidence type="ECO:0000313" key="3">
    <source>
        <dbReference type="Proteomes" id="UP000053257"/>
    </source>
</evidence>
<keyword evidence="1" id="KW-0732">Signal</keyword>
<accession>A0A0C3S4A5</accession>
<dbReference type="EMBL" id="KN840649">
    <property type="protein sequence ID" value="KIP02855.1"/>
    <property type="molecule type" value="Genomic_DNA"/>
</dbReference>
<reference evidence="2 3" key="1">
    <citation type="journal article" date="2014" name="PLoS Genet.">
        <title>Analysis of the Phlebiopsis gigantea genome, transcriptome and secretome provides insight into its pioneer colonization strategies of wood.</title>
        <authorList>
            <person name="Hori C."/>
            <person name="Ishida T."/>
            <person name="Igarashi K."/>
            <person name="Samejima M."/>
            <person name="Suzuki H."/>
            <person name="Master E."/>
            <person name="Ferreira P."/>
            <person name="Ruiz-Duenas F.J."/>
            <person name="Held B."/>
            <person name="Canessa P."/>
            <person name="Larrondo L.F."/>
            <person name="Schmoll M."/>
            <person name="Druzhinina I.S."/>
            <person name="Kubicek C.P."/>
            <person name="Gaskell J.A."/>
            <person name="Kersten P."/>
            <person name="St John F."/>
            <person name="Glasner J."/>
            <person name="Sabat G."/>
            <person name="Splinter BonDurant S."/>
            <person name="Syed K."/>
            <person name="Yadav J."/>
            <person name="Mgbeahuruike A.C."/>
            <person name="Kovalchuk A."/>
            <person name="Asiegbu F.O."/>
            <person name="Lackner G."/>
            <person name="Hoffmeister D."/>
            <person name="Rencoret J."/>
            <person name="Gutierrez A."/>
            <person name="Sun H."/>
            <person name="Lindquist E."/>
            <person name="Barry K."/>
            <person name="Riley R."/>
            <person name="Grigoriev I.V."/>
            <person name="Henrissat B."/>
            <person name="Kues U."/>
            <person name="Berka R.M."/>
            <person name="Martinez A.T."/>
            <person name="Covert S.F."/>
            <person name="Blanchette R.A."/>
            <person name="Cullen D."/>
        </authorList>
    </citation>
    <scope>NUCLEOTIDE SEQUENCE [LARGE SCALE GENOMIC DNA]</scope>
    <source>
        <strain evidence="2 3">11061_1 CR5-6</strain>
    </source>
</reference>
<feature type="non-terminal residue" evidence="2">
    <location>
        <position position="79"/>
    </location>
</feature>
<organism evidence="2 3">
    <name type="scientific">Phlebiopsis gigantea (strain 11061_1 CR5-6)</name>
    <name type="common">White-rot fungus</name>
    <name type="synonym">Peniophora gigantea</name>
    <dbReference type="NCBI Taxonomy" id="745531"/>
    <lineage>
        <taxon>Eukaryota</taxon>
        <taxon>Fungi</taxon>
        <taxon>Dikarya</taxon>
        <taxon>Basidiomycota</taxon>
        <taxon>Agaricomycotina</taxon>
        <taxon>Agaricomycetes</taxon>
        <taxon>Polyporales</taxon>
        <taxon>Phanerochaetaceae</taxon>
        <taxon>Phlebiopsis</taxon>
    </lineage>
</organism>
<dbReference type="Proteomes" id="UP000053257">
    <property type="component" value="Unassembled WGS sequence"/>
</dbReference>
<name>A0A0C3S4A5_PHLG1</name>
<proteinExistence type="predicted"/>
<feature type="chain" id="PRO_5002169582" evidence="1">
    <location>
        <begin position="21"/>
        <end position="79"/>
    </location>
</feature>
<evidence type="ECO:0000256" key="1">
    <source>
        <dbReference type="SAM" id="SignalP"/>
    </source>
</evidence>
<feature type="signal peptide" evidence="1">
    <location>
        <begin position="1"/>
        <end position="20"/>
    </location>
</feature>